<name>A0AAE1A0V4_9GAST</name>
<comment type="caution">
    <text evidence="1">The sequence shown here is derived from an EMBL/GenBank/DDBJ whole genome shotgun (WGS) entry which is preliminary data.</text>
</comment>
<evidence type="ECO:0000313" key="1">
    <source>
        <dbReference type="EMBL" id="KAK3778867.1"/>
    </source>
</evidence>
<organism evidence="1 2">
    <name type="scientific">Elysia crispata</name>
    <name type="common">lettuce slug</name>
    <dbReference type="NCBI Taxonomy" id="231223"/>
    <lineage>
        <taxon>Eukaryota</taxon>
        <taxon>Metazoa</taxon>
        <taxon>Spiralia</taxon>
        <taxon>Lophotrochozoa</taxon>
        <taxon>Mollusca</taxon>
        <taxon>Gastropoda</taxon>
        <taxon>Heterobranchia</taxon>
        <taxon>Euthyneura</taxon>
        <taxon>Panpulmonata</taxon>
        <taxon>Sacoglossa</taxon>
        <taxon>Placobranchoidea</taxon>
        <taxon>Plakobranchidae</taxon>
        <taxon>Elysia</taxon>
    </lineage>
</organism>
<gene>
    <name evidence="1" type="ORF">RRG08_013131</name>
</gene>
<dbReference type="AlphaFoldDB" id="A0AAE1A0V4"/>
<reference evidence="1" key="1">
    <citation type="journal article" date="2023" name="G3 (Bethesda)">
        <title>A reference genome for the long-term kleptoplast-retaining sea slug Elysia crispata morphotype clarki.</title>
        <authorList>
            <person name="Eastman K.E."/>
            <person name="Pendleton A.L."/>
            <person name="Shaikh M.A."/>
            <person name="Suttiyut T."/>
            <person name="Ogas R."/>
            <person name="Tomko P."/>
            <person name="Gavelis G."/>
            <person name="Widhalm J.R."/>
            <person name="Wisecaver J.H."/>
        </authorList>
    </citation>
    <scope>NUCLEOTIDE SEQUENCE</scope>
    <source>
        <strain evidence="1">ECLA1</strain>
    </source>
</reference>
<evidence type="ECO:0000313" key="2">
    <source>
        <dbReference type="Proteomes" id="UP001283361"/>
    </source>
</evidence>
<sequence length="103" mass="11523">MTPLTSWLTHKVHISSRVRGRQAWTRSCACVINPNLLYCPDVLETASHSRTKKGRARDRVYCHFAVGVLLRPMFGYNDHVELEEKMTNSVSTGQMSGASTALS</sequence>
<dbReference type="EMBL" id="JAWDGP010002895">
    <property type="protein sequence ID" value="KAK3778867.1"/>
    <property type="molecule type" value="Genomic_DNA"/>
</dbReference>
<accession>A0AAE1A0V4</accession>
<protein>
    <submittedName>
        <fullName evidence="1">Uncharacterized protein</fullName>
    </submittedName>
</protein>
<keyword evidence="2" id="KW-1185">Reference proteome</keyword>
<proteinExistence type="predicted"/>
<dbReference type="Proteomes" id="UP001283361">
    <property type="component" value="Unassembled WGS sequence"/>
</dbReference>